<evidence type="ECO:0000313" key="3">
    <source>
        <dbReference type="EMBL" id="AQZ68116.1"/>
    </source>
</evidence>
<dbReference type="Proteomes" id="UP000190797">
    <property type="component" value="Chromosome"/>
</dbReference>
<sequence>MMQLSVRLVPVDDTTLVIALTGELDSTTKPVLAAFLDPLPQTTVKHVLVAAGDLWFCDLNGLDLLARTHRALQEKGGHLALAEVQPPLRRLIALMTEQSAATIPVFATMAEALAAAGVEAYQPAEPALRRRHLPRLRTVPRAPSPVRAQARSRREPAPAQAAQAAQAARPSAAEIELDVSSLPSVIFEARSLRDQALHQQQALNNRLTAAAQARARLLTTRRRCDDSLMAMRSSLSEARSILTLAEASQERPHLS</sequence>
<dbReference type="SUPFAM" id="SSF52091">
    <property type="entry name" value="SpoIIaa-like"/>
    <property type="match status" value="1"/>
</dbReference>
<dbReference type="EMBL" id="CP017717">
    <property type="protein sequence ID" value="AQZ68116.1"/>
    <property type="molecule type" value="Genomic_DNA"/>
</dbReference>
<dbReference type="AlphaFoldDB" id="A0A1V0AD50"/>
<protein>
    <recommendedName>
        <fullName evidence="2">STAS domain-containing protein</fullName>
    </recommendedName>
</protein>
<dbReference type="CDD" id="cd07043">
    <property type="entry name" value="STAS_anti-anti-sigma_factors"/>
    <property type="match status" value="1"/>
</dbReference>
<accession>A0A1V0AD50</accession>
<dbReference type="STRING" id="1909395.BKM31_47590"/>
<evidence type="ECO:0000259" key="2">
    <source>
        <dbReference type="PROSITE" id="PS50801"/>
    </source>
</evidence>
<dbReference type="InterPro" id="IPR036513">
    <property type="entry name" value="STAS_dom_sf"/>
</dbReference>
<dbReference type="Pfam" id="PF13466">
    <property type="entry name" value="STAS_2"/>
    <property type="match status" value="1"/>
</dbReference>
<dbReference type="GO" id="GO:0043856">
    <property type="term" value="F:anti-sigma factor antagonist activity"/>
    <property type="evidence" value="ECO:0007669"/>
    <property type="project" value="TreeGrafter"/>
</dbReference>
<dbReference type="Gene3D" id="3.30.750.24">
    <property type="entry name" value="STAS domain"/>
    <property type="match status" value="1"/>
</dbReference>
<proteinExistence type="predicted"/>
<dbReference type="PANTHER" id="PTHR33495">
    <property type="entry name" value="ANTI-SIGMA FACTOR ANTAGONIST TM_1081-RELATED-RELATED"/>
    <property type="match status" value="1"/>
</dbReference>
<dbReference type="PROSITE" id="PS50801">
    <property type="entry name" value="STAS"/>
    <property type="match status" value="1"/>
</dbReference>
<organism evidence="3 4">
    <name type="scientific">[Actinomadura] parvosata subsp. kistnae</name>
    <dbReference type="NCBI Taxonomy" id="1909395"/>
    <lineage>
        <taxon>Bacteria</taxon>
        <taxon>Bacillati</taxon>
        <taxon>Actinomycetota</taxon>
        <taxon>Actinomycetes</taxon>
        <taxon>Streptosporangiales</taxon>
        <taxon>Streptosporangiaceae</taxon>
        <taxon>Nonomuraea</taxon>
    </lineage>
</organism>
<gene>
    <name evidence="3" type="ORF">BKM31_47590</name>
</gene>
<dbReference type="InterPro" id="IPR002645">
    <property type="entry name" value="STAS_dom"/>
</dbReference>
<feature type="compositionally biased region" description="Low complexity" evidence="1">
    <location>
        <begin position="157"/>
        <end position="168"/>
    </location>
</feature>
<dbReference type="RefSeq" id="WP_080044435.1">
    <property type="nucleotide sequence ID" value="NZ_CP017717.1"/>
</dbReference>
<dbReference type="PANTHER" id="PTHR33495:SF2">
    <property type="entry name" value="ANTI-SIGMA FACTOR ANTAGONIST TM_1081-RELATED"/>
    <property type="match status" value="1"/>
</dbReference>
<name>A0A1V0AD50_9ACTN</name>
<dbReference type="OrthoDB" id="3533730at2"/>
<keyword evidence="4" id="KW-1185">Reference proteome</keyword>
<feature type="domain" description="STAS" evidence="2">
    <location>
        <begin position="16"/>
        <end position="116"/>
    </location>
</feature>
<dbReference type="InterPro" id="IPR058548">
    <property type="entry name" value="MlaB-like_STAS"/>
</dbReference>
<evidence type="ECO:0000313" key="4">
    <source>
        <dbReference type="Proteomes" id="UP000190797"/>
    </source>
</evidence>
<reference evidence="4" key="1">
    <citation type="journal article" date="2017" name="Med. Chem. Commun.">
        <title>Nonomuraea sp. ATCC 55076 harbours the largest actinomycete chromosome to date and the kistamicin biosynthetic gene cluster.</title>
        <authorList>
            <person name="Nazari B."/>
            <person name="Forneris C.C."/>
            <person name="Gibson M.I."/>
            <person name="Moon K."/>
            <person name="Schramma K.R."/>
            <person name="Seyedsayamdost M.R."/>
        </authorList>
    </citation>
    <scope>NUCLEOTIDE SEQUENCE [LARGE SCALE GENOMIC DNA]</scope>
    <source>
        <strain evidence="4">ATCC 55076</strain>
    </source>
</reference>
<dbReference type="KEGG" id="noa:BKM31_47590"/>
<feature type="region of interest" description="Disordered" evidence="1">
    <location>
        <begin position="143"/>
        <end position="168"/>
    </location>
</feature>
<evidence type="ECO:0000256" key="1">
    <source>
        <dbReference type="SAM" id="MobiDB-lite"/>
    </source>
</evidence>